<proteinExistence type="predicted"/>
<organism evidence="1 2">
    <name type="scientific">Spirosoma arboris</name>
    <dbReference type="NCBI Taxonomy" id="2682092"/>
    <lineage>
        <taxon>Bacteria</taxon>
        <taxon>Pseudomonadati</taxon>
        <taxon>Bacteroidota</taxon>
        <taxon>Cytophagia</taxon>
        <taxon>Cytophagales</taxon>
        <taxon>Cytophagaceae</taxon>
        <taxon>Spirosoma</taxon>
    </lineage>
</organism>
<protein>
    <submittedName>
        <fullName evidence="1">DUF4160 domain-containing protein</fullName>
    </submittedName>
</protein>
<dbReference type="Proteomes" id="UP000436006">
    <property type="component" value="Unassembled WGS sequence"/>
</dbReference>
<sequence>MEPNVEISKSGELSTSEQREVLQITELYKEELIKQWQQFLSGQKIEILKIN</sequence>
<accession>A0A7K1SE85</accession>
<keyword evidence="2" id="KW-1185">Reference proteome</keyword>
<comment type="caution">
    <text evidence="1">The sequence shown here is derived from an EMBL/GenBank/DDBJ whole genome shotgun (WGS) entry which is preliminary data.</text>
</comment>
<dbReference type="AlphaFoldDB" id="A0A7K1SE85"/>
<evidence type="ECO:0000313" key="2">
    <source>
        <dbReference type="Proteomes" id="UP000436006"/>
    </source>
</evidence>
<reference evidence="1 2" key="1">
    <citation type="submission" date="2019-12" db="EMBL/GenBank/DDBJ databases">
        <title>Spirosoma sp. HMF4905 genome sequencing and assembly.</title>
        <authorList>
            <person name="Kang H."/>
            <person name="Cha I."/>
            <person name="Kim H."/>
            <person name="Joh K."/>
        </authorList>
    </citation>
    <scope>NUCLEOTIDE SEQUENCE [LARGE SCALE GENOMIC DNA]</scope>
    <source>
        <strain evidence="1 2">HMF4905</strain>
    </source>
</reference>
<dbReference type="InterPro" id="IPR025427">
    <property type="entry name" value="DUF4160"/>
</dbReference>
<dbReference type="Pfam" id="PF13711">
    <property type="entry name" value="DUF4160"/>
    <property type="match status" value="1"/>
</dbReference>
<dbReference type="EMBL" id="WPIN01000006">
    <property type="protein sequence ID" value="MVM32115.1"/>
    <property type="molecule type" value="Genomic_DNA"/>
</dbReference>
<evidence type="ECO:0000313" key="1">
    <source>
        <dbReference type="EMBL" id="MVM32115.1"/>
    </source>
</evidence>
<gene>
    <name evidence="1" type="ORF">GO755_18845</name>
</gene>
<name>A0A7K1SE85_9BACT</name>